<keyword evidence="2" id="KW-1185">Reference proteome</keyword>
<name>A0ACA9MJ74_9GLOM</name>
<evidence type="ECO:0000313" key="1">
    <source>
        <dbReference type="EMBL" id="CAG8589987.1"/>
    </source>
</evidence>
<proteinExistence type="predicted"/>
<feature type="non-terminal residue" evidence="1">
    <location>
        <position position="203"/>
    </location>
</feature>
<protein>
    <submittedName>
        <fullName evidence="1">33253_t:CDS:1</fullName>
    </submittedName>
</protein>
<dbReference type="EMBL" id="CAJVQC010008242">
    <property type="protein sequence ID" value="CAG8589987.1"/>
    <property type="molecule type" value="Genomic_DNA"/>
</dbReference>
<reference evidence="1" key="1">
    <citation type="submission" date="2021-06" db="EMBL/GenBank/DDBJ databases">
        <authorList>
            <person name="Kallberg Y."/>
            <person name="Tangrot J."/>
            <person name="Rosling A."/>
        </authorList>
    </citation>
    <scope>NUCLEOTIDE SEQUENCE</scope>
    <source>
        <strain evidence="1">MA461A</strain>
    </source>
</reference>
<dbReference type="Proteomes" id="UP000789920">
    <property type="component" value="Unassembled WGS sequence"/>
</dbReference>
<evidence type="ECO:0000313" key="2">
    <source>
        <dbReference type="Proteomes" id="UP000789920"/>
    </source>
</evidence>
<accession>A0ACA9MJ74</accession>
<comment type="caution">
    <text evidence="1">The sequence shown here is derived from an EMBL/GenBank/DDBJ whole genome shotgun (WGS) entry which is preliminary data.</text>
</comment>
<gene>
    <name evidence="1" type="ORF">RPERSI_LOCUS5496</name>
</gene>
<sequence>MSTIPVAKRPQEKPTKGRPVQVMANFLPITKFQYPQVQAYSLEVTNQQTRQQANKKDSEAVFLQMCKEKKFGERVSPAYDGNLVYSVTDLCNGTKTKKYEVQIPTQDDVGRPKRFYATLKYSRPFDLREMREYIKENSDQPWDGTIQNILIILNAFLNSKVRTQHLTLGRKAIFPKPEENNRRFLHGGVELMLGYWQSIRPGW</sequence>
<organism evidence="1 2">
    <name type="scientific">Racocetra persica</name>
    <dbReference type="NCBI Taxonomy" id="160502"/>
    <lineage>
        <taxon>Eukaryota</taxon>
        <taxon>Fungi</taxon>
        <taxon>Fungi incertae sedis</taxon>
        <taxon>Mucoromycota</taxon>
        <taxon>Glomeromycotina</taxon>
        <taxon>Glomeromycetes</taxon>
        <taxon>Diversisporales</taxon>
        <taxon>Gigasporaceae</taxon>
        <taxon>Racocetra</taxon>
    </lineage>
</organism>